<reference evidence="9 10" key="1">
    <citation type="submission" date="2018-08" db="EMBL/GenBank/DDBJ databases">
        <title>Genomic investigation of the strawberry pathogen Phytophthora fragariae indicates pathogenicity is determined by transcriptional variation in three key races.</title>
        <authorList>
            <person name="Adams T.M."/>
            <person name="Armitage A.D."/>
            <person name="Sobczyk M.K."/>
            <person name="Bates H.J."/>
            <person name="Dunwell J.M."/>
            <person name="Nellist C.F."/>
            <person name="Harrison R.J."/>
        </authorList>
    </citation>
    <scope>NUCLEOTIDE SEQUENCE [LARGE SCALE GENOMIC DNA]</scope>
    <source>
        <strain evidence="8 9">A4</strain>
        <strain evidence="7 12">BC-23</strain>
        <strain evidence="6 10">NOV-5</strain>
        <strain evidence="5 11">NOV-71</strain>
    </source>
</reference>
<evidence type="ECO:0000259" key="4">
    <source>
        <dbReference type="Pfam" id="PF20147"/>
    </source>
</evidence>
<dbReference type="Proteomes" id="UP000440732">
    <property type="component" value="Unassembled WGS sequence"/>
</dbReference>
<dbReference type="EMBL" id="QXFZ01004529">
    <property type="protein sequence ID" value="KAE9063935.1"/>
    <property type="molecule type" value="Genomic_DNA"/>
</dbReference>
<keyword evidence="3" id="KW-0964">Secreted</keyword>
<gene>
    <name evidence="8" type="ORF">PF001_g29342</name>
    <name evidence="7" type="ORF">PF004_g29093</name>
    <name evidence="6" type="ORF">PF006_g28407</name>
    <name evidence="5" type="ORF">PF007_g29377</name>
</gene>
<evidence type="ECO:0000313" key="6">
    <source>
        <dbReference type="EMBL" id="KAE9075052.1"/>
    </source>
</evidence>
<protein>
    <recommendedName>
        <fullName evidence="4">Crinkler effector protein N-terminal domain-containing protein</fullName>
    </recommendedName>
</protein>
<evidence type="ECO:0000313" key="9">
    <source>
        <dbReference type="Proteomes" id="UP000437068"/>
    </source>
</evidence>
<dbReference type="Proteomes" id="UP000476176">
    <property type="component" value="Unassembled WGS sequence"/>
</dbReference>
<evidence type="ECO:0000256" key="1">
    <source>
        <dbReference type="ARBA" id="ARBA00004340"/>
    </source>
</evidence>
<evidence type="ECO:0000256" key="2">
    <source>
        <dbReference type="ARBA" id="ARBA00004613"/>
    </source>
</evidence>
<dbReference type="AlphaFoldDB" id="A0A6A3QGE2"/>
<evidence type="ECO:0000313" key="12">
    <source>
        <dbReference type="Proteomes" id="UP000476176"/>
    </source>
</evidence>
<name>A0A6A3QGE2_9STRA</name>
<organism evidence="6 10">
    <name type="scientific">Phytophthora fragariae</name>
    <dbReference type="NCBI Taxonomy" id="53985"/>
    <lineage>
        <taxon>Eukaryota</taxon>
        <taxon>Sar</taxon>
        <taxon>Stramenopiles</taxon>
        <taxon>Oomycota</taxon>
        <taxon>Peronosporomycetes</taxon>
        <taxon>Peronosporales</taxon>
        <taxon>Peronosporaceae</taxon>
        <taxon>Phytophthora</taxon>
    </lineage>
</organism>
<dbReference type="GO" id="GO:0005576">
    <property type="term" value="C:extracellular region"/>
    <property type="evidence" value="ECO:0007669"/>
    <property type="project" value="UniProtKB-SubCell"/>
</dbReference>
<feature type="domain" description="Crinkler effector protein N-terminal" evidence="4">
    <location>
        <begin position="11"/>
        <end position="109"/>
    </location>
</feature>
<proteinExistence type="predicted"/>
<dbReference type="GO" id="GO:0043657">
    <property type="term" value="C:host cell"/>
    <property type="evidence" value="ECO:0007669"/>
    <property type="project" value="UniProtKB-SubCell"/>
</dbReference>
<dbReference type="Pfam" id="PF20147">
    <property type="entry name" value="Crinkler"/>
    <property type="match status" value="1"/>
</dbReference>
<evidence type="ECO:0000313" key="10">
    <source>
        <dbReference type="Proteomes" id="UP000440732"/>
    </source>
</evidence>
<evidence type="ECO:0000313" key="11">
    <source>
        <dbReference type="Proteomes" id="UP000441208"/>
    </source>
</evidence>
<evidence type="ECO:0000313" key="5">
    <source>
        <dbReference type="EMBL" id="KAE9063935.1"/>
    </source>
</evidence>
<sequence length="191" mass="21266">MVLVNGAIVAIGSVITIDIEEGKTVSLLKERIQKMKSRTIECEPDDLRLFLAKTESGAWLPSTAIKLRSGDTTPEVYELLKNEEINPTNVVGDLFGSAPTEMTIRALVEVPTTFVSNKRARLEEFEDVPRIDTKDATYVTLPGRLLEVCGFSSNDDMMLYCRPRVHELWRFLTDEVVGLKSRGVIVGPLVP</sequence>
<comment type="subcellular location">
    <subcellularLocation>
        <location evidence="1">Host cell</location>
    </subcellularLocation>
    <subcellularLocation>
        <location evidence="2">Secreted</location>
    </subcellularLocation>
</comment>
<dbReference type="EMBL" id="QXGE01004882">
    <property type="protein sequence ID" value="KAE9269170.1"/>
    <property type="molecule type" value="Genomic_DNA"/>
</dbReference>
<dbReference type="EMBL" id="QXGC01005069">
    <property type="protein sequence ID" value="KAE9166643.1"/>
    <property type="molecule type" value="Genomic_DNA"/>
</dbReference>
<evidence type="ECO:0000313" key="8">
    <source>
        <dbReference type="EMBL" id="KAE9269170.1"/>
    </source>
</evidence>
<evidence type="ECO:0000256" key="3">
    <source>
        <dbReference type="ARBA" id="ARBA00022525"/>
    </source>
</evidence>
<dbReference type="InterPro" id="IPR045379">
    <property type="entry name" value="Crinkler_N"/>
</dbReference>
<dbReference type="Proteomes" id="UP000437068">
    <property type="component" value="Unassembled WGS sequence"/>
</dbReference>
<evidence type="ECO:0000313" key="7">
    <source>
        <dbReference type="EMBL" id="KAE9166643.1"/>
    </source>
</evidence>
<accession>A0A6A3QGE2</accession>
<dbReference type="EMBL" id="QXGA01004244">
    <property type="protein sequence ID" value="KAE9075052.1"/>
    <property type="molecule type" value="Genomic_DNA"/>
</dbReference>
<dbReference type="Proteomes" id="UP000441208">
    <property type="component" value="Unassembled WGS sequence"/>
</dbReference>
<comment type="caution">
    <text evidence="6">The sequence shown here is derived from an EMBL/GenBank/DDBJ whole genome shotgun (WGS) entry which is preliminary data.</text>
</comment>